<feature type="binding site" evidence="1">
    <location>
        <position position="167"/>
    </location>
    <ligand>
        <name>(6S)-NADPHX</name>
        <dbReference type="ChEBI" id="CHEBI:64076"/>
    </ligand>
</feature>
<dbReference type="RefSeq" id="WP_344794133.1">
    <property type="nucleotide sequence ID" value="NZ_BAABAU010000001.1"/>
</dbReference>
<dbReference type="EMBL" id="BAABAU010000001">
    <property type="protein sequence ID" value="GAA4265616.1"/>
    <property type="molecule type" value="Genomic_DNA"/>
</dbReference>
<evidence type="ECO:0000259" key="2">
    <source>
        <dbReference type="PROSITE" id="PS51385"/>
    </source>
</evidence>
<protein>
    <recommendedName>
        <fullName evidence="1">NAD(P)H-hydrate epimerase</fullName>
        <ecNumber evidence="1">5.1.99.6</ecNumber>
    </recommendedName>
    <alternativeName>
        <fullName evidence="1">NAD(P)HX epimerase</fullName>
    </alternativeName>
</protein>
<keyword evidence="1" id="KW-0479">Metal-binding</keyword>
<sequence length="232" mass="22887">MIPGYTAEQIRRAEAPHLEAGEPLMERAAAGLTAVIREVLATRGAAPGAVLVLAGSGDNGGDALFSAASLAGAGVAVRILTTGSRVHEAGLAAAEAAGAFTAEREAEPGSEAFADLVDGVDVIVDGILGIGAGGDPGLRGRAREVVAALRPRVLMRRADAPSVVAVDLPSGIGADDGALPDGVVLPALVTVMFGGAKAGLLLAPGSGLAGRLVVVDIGTGDELAREEPAVRV</sequence>
<feature type="binding site" evidence="1">
    <location>
        <begin position="58"/>
        <end position="62"/>
    </location>
    <ligand>
        <name>(6S)-NADPHX</name>
        <dbReference type="ChEBI" id="CHEBI:64076"/>
    </ligand>
</feature>
<comment type="catalytic activity">
    <reaction evidence="1">
        <text>(6R)-NADPHX = (6S)-NADPHX</text>
        <dbReference type="Rhea" id="RHEA:32227"/>
        <dbReference type="ChEBI" id="CHEBI:64076"/>
        <dbReference type="ChEBI" id="CHEBI:64077"/>
        <dbReference type="EC" id="5.1.99.6"/>
    </reaction>
</comment>
<comment type="catalytic activity">
    <reaction evidence="1">
        <text>(6R)-NADHX = (6S)-NADHX</text>
        <dbReference type="Rhea" id="RHEA:32215"/>
        <dbReference type="ChEBI" id="CHEBI:64074"/>
        <dbReference type="ChEBI" id="CHEBI:64075"/>
        <dbReference type="EC" id="5.1.99.6"/>
    </reaction>
</comment>
<dbReference type="InterPro" id="IPR004443">
    <property type="entry name" value="YjeF_N_dom"/>
</dbReference>
<evidence type="ECO:0000256" key="1">
    <source>
        <dbReference type="HAMAP-Rule" id="MF_01966"/>
    </source>
</evidence>
<keyword evidence="1" id="KW-0413">Isomerase</keyword>
<reference evidence="4" key="1">
    <citation type="journal article" date="2019" name="Int. J. Syst. Evol. Microbiol.">
        <title>The Global Catalogue of Microorganisms (GCM) 10K type strain sequencing project: providing services to taxonomists for standard genome sequencing and annotation.</title>
        <authorList>
            <consortium name="The Broad Institute Genomics Platform"/>
            <consortium name="The Broad Institute Genome Sequencing Center for Infectious Disease"/>
            <person name="Wu L."/>
            <person name="Ma J."/>
        </authorList>
    </citation>
    <scope>NUCLEOTIDE SEQUENCE [LARGE SCALE GENOMIC DNA]</scope>
    <source>
        <strain evidence="4">JCM 17442</strain>
    </source>
</reference>
<dbReference type="Proteomes" id="UP001501594">
    <property type="component" value="Unassembled WGS sequence"/>
</dbReference>
<evidence type="ECO:0000313" key="4">
    <source>
        <dbReference type="Proteomes" id="UP001501594"/>
    </source>
</evidence>
<name>A0ABP8E0C7_9MICO</name>
<comment type="similarity">
    <text evidence="1">Belongs to the NnrE/AIBP family.</text>
</comment>
<feature type="binding site" evidence="1">
    <location>
        <position position="170"/>
    </location>
    <ligand>
        <name>K(+)</name>
        <dbReference type="ChEBI" id="CHEBI:29103"/>
    </ligand>
</feature>
<feature type="domain" description="YjeF N-terminal" evidence="2">
    <location>
        <begin position="6"/>
        <end position="225"/>
    </location>
</feature>
<comment type="caution">
    <text evidence="3">The sequence shown here is derived from an EMBL/GenBank/DDBJ whole genome shotgun (WGS) entry which is preliminary data.</text>
</comment>
<dbReference type="SUPFAM" id="SSF64153">
    <property type="entry name" value="YjeF N-terminal domain-like"/>
    <property type="match status" value="1"/>
</dbReference>
<keyword evidence="4" id="KW-1185">Reference proteome</keyword>
<proteinExistence type="inferred from homology"/>
<keyword evidence="1" id="KW-0547">Nucleotide-binding</keyword>
<dbReference type="InterPro" id="IPR036652">
    <property type="entry name" value="YjeF_N_dom_sf"/>
</dbReference>
<accession>A0ABP8E0C7</accession>
<comment type="cofactor">
    <cofactor evidence="1">
        <name>K(+)</name>
        <dbReference type="ChEBI" id="CHEBI:29103"/>
    </cofactor>
    <text evidence="1">Binds 1 potassium ion per subunit.</text>
</comment>
<gene>
    <name evidence="1" type="primary">nnrE</name>
    <name evidence="3" type="ORF">GCM10022256_12280</name>
</gene>
<dbReference type="EC" id="5.1.99.6" evidence="1"/>
<dbReference type="Gene3D" id="3.40.50.10260">
    <property type="entry name" value="YjeF N-terminal domain"/>
    <property type="match status" value="1"/>
</dbReference>
<comment type="caution">
    <text evidence="1">Lacks conserved residue(s) required for the propagation of feature annotation.</text>
</comment>
<dbReference type="HAMAP" id="MF_01966">
    <property type="entry name" value="NADHX_epimerase"/>
    <property type="match status" value="1"/>
</dbReference>
<feature type="binding site" evidence="1">
    <location>
        <position position="59"/>
    </location>
    <ligand>
        <name>K(+)</name>
        <dbReference type="ChEBI" id="CHEBI:29103"/>
    </ligand>
</feature>
<dbReference type="PROSITE" id="PS51385">
    <property type="entry name" value="YJEF_N"/>
    <property type="match status" value="1"/>
</dbReference>
<keyword evidence="1" id="KW-0521">NADP</keyword>
<evidence type="ECO:0000313" key="3">
    <source>
        <dbReference type="EMBL" id="GAA4265616.1"/>
    </source>
</evidence>
<keyword evidence="1" id="KW-0520">NAD</keyword>
<comment type="function">
    <text evidence="1">Catalyzes the epimerization of the S- and R-forms of NAD(P)HX, a damaged form of NAD(P)H that is a result of enzymatic or heat-dependent hydration. This is a prerequisite for the S-specific NAD(P)H-hydrate dehydratase to allow the repair of both epimers of NAD(P)HX.</text>
</comment>
<organism evidence="3 4">
    <name type="scientific">Frondihabitans peucedani</name>
    <dbReference type="NCBI Taxonomy" id="598626"/>
    <lineage>
        <taxon>Bacteria</taxon>
        <taxon>Bacillati</taxon>
        <taxon>Actinomycetota</taxon>
        <taxon>Actinomycetes</taxon>
        <taxon>Micrococcales</taxon>
        <taxon>Microbacteriaceae</taxon>
        <taxon>Frondihabitans</taxon>
    </lineage>
</organism>
<feature type="binding site" evidence="1">
    <location>
        <position position="125"/>
    </location>
    <ligand>
        <name>K(+)</name>
        <dbReference type="ChEBI" id="CHEBI:29103"/>
    </ligand>
</feature>
<keyword evidence="1" id="KW-0630">Potassium</keyword>
<dbReference type="Pfam" id="PF03853">
    <property type="entry name" value="YjeF_N"/>
    <property type="match status" value="1"/>
</dbReference>